<organism evidence="1 3">
    <name type="scientific">Pyrenophora tritici-repentis</name>
    <dbReference type="NCBI Taxonomy" id="45151"/>
    <lineage>
        <taxon>Eukaryota</taxon>
        <taxon>Fungi</taxon>
        <taxon>Dikarya</taxon>
        <taxon>Ascomycota</taxon>
        <taxon>Pezizomycotina</taxon>
        <taxon>Dothideomycetes</taxon>
        <taxon>Pleosporomycetidae</taxon>
        <taxon>Pleosporales</taxon>
        <taxon>Pleosporineae</taxon>
        <taxon>Pleosporaceae</taxon>
        <taxon>Pyrenophora</taxon>
    </lineage>
</organism>
<proteinExistence type="predicted"/>
<evidence type="ECO:0000313" key="2">
    <source>
        <dbReference type="EMBL" id="KAI1511973.1"/>
    </source>
</evidence>
<accession>A0A2W1F7V2</accession>
<dbReference type="Proteomes" id="UP000245464">
    <property type="component" value="Chromosome 7"/>
</dbReference>
<dbReference type="OrthoDB" id="3801489at2759"/>
<evidence type="ECO:0000313" key="3">
    <source>
        <dbReference type="Proteomes" id="UP000245464"/>
    </source>
</evidence>
<gene>
    <name evidence="2" type="ORF">Ptr86124_008813</name>
    <name evidence="1" type="ORF">PtrM4_128700</name>
</gene>
<protein>
    <submittedName>
        <fullName evidence="1">Uncharacterized protein</fullName>
    </submittedName>
</protein>
<evidence type="ECO:0000313" key="4">
    <source>
        <dbReference type="Proteomes" id="UP000249757"/>
    </source>
</evidence>
<evidence type="ECO:0000313" key="1">
    <source>
        <dbReference type="EMBL" id="KAF7568257.1"/>
    </source>
</evidence>
<comment type="caution">
    <text evidence="1">The sequence shown here is derived from an EMBL/GenBank/DDBJ whole genome shotgun (WGS) entry which is preliminary data.</text>
</comment>
<reference evidence="4" key="4">
    <citation type="journal article" date="2022" name="Microb. Genom.">
        <title>A global pangenome for the wheat fungal pathogen Pyrenophora tritici-repentis and prediction of effector protein structural homology.</title>
        <authorList>
            <person name="Moolhuijzen P.M."/>
            <person name="See P.T."/>
            <person name="Shi G."/>
            <person name="Powell H.R."/>
            <person name="Cockram J."/>
            <person name="Jorgensen L.N."/>
            <person name="Benslimane H."/>
            <person name="Strelkov S.E."/>
            <person name="Turner J."/>
            <person name="Liu Z."/>
            <person name="Moffat C.S."/>
        </authorList>
    </citation>
    <scope>NUCLEOTIDE SEQUENCE [LARGE SCALE GENOMIC DNA]</scope>
</reference>
<name>A0A2W1F7V2_9PLEO</name>
<sequence>MAPHLLTIPREIRDEIYSYLYEKVDVQVSMWCSRDTSDSSVSIGDICYDATLENTLILNILLTNSQMHDEYLEAACFKNPRMEFYMHVYGSEAGDVLDTTLLEGDYMDYMKKALGKAHEITMICEFGSRFPEFLWPSVLGVTTAFQPYMSNVSTMRILAGRADYFNLEDELDEALQGVKEHDRTLASATSYMFLLPPPAKLIGLPLRQCAQGYSYRASIYPGPGRQIFDVDVPGAWVFARETINIPWAELSDIKDCCSWRSLPEDEFIIALGVDEKAARILEKGIIWAEKRGDDVYAWGIRE</sequence>
<dbReference type="AlphaFoldDB" id="A0A2W1F7V2"/>
<dbReference type="EMBL" id="NQIK02000007">
    <property type="protein sequence ID" value="KAF7568257.1"/>
    <property type="molecule type" value="Genomic_DNA"/>
</dbReference>
<reference evidence="1" key="1">
    <citation type="journal article" date="2018" name="BMC Genomics">
        <title>Comparative genomics of the wheat fungal pathogen Pyrenophora tritici-repentis reveals chromosomal variations and genome plasticity.</title>
        <authorList>
            <person name="Moolhuijzen P."/>
            <person name="See P.T."/>
            <person name="Hane J.K."/>
            <person name="Shi G."/>
            <person name="Liu Z."/>
            <person name="Oliver R.P."/>
            <person name="Moffat C.S."/>
        </authorList>
    </citation>
    <scope>NUCLEOTIDE SEQUENCE [LARGE SCALE GENOMIC DNA]</scope>
    <source>
        <strain evidence="1">M4</strain>
    </source>
</reference>
<dbReference type="EMBL" id="NRDI02000012">
    <property type="protein sequence ID" value="KAI1511973.1"/>
    <property type="molecule type" value="Genomic_DNA"/>
</dbReference>
<keyword evidence="4" id="KW-1185">Reference proteome</keyword>
<reference evidence="2" key="2">
    <citation type="submission" date="2021-05" db="EMBL/GenBank/DDBJ databases">
        <authorList>
            <person name="Moolhuijzen P.M."/>
            <person name="Moffat C.S."/>
        </authorList>
    </citation>
    <scope>NUCLEOTIDE SEQUENCE</scope>
    <source>
        <strain evidence="2">86-124</strain>
    </source>
</reference>
<reference evidence="2" key="3">
    <citation type="journal article" date="2022" name="bioRxiv">
        <title>A global pangenome for the wheat fungal pathogen Pyrenophora tritici-repentis and prediction of effector protein structural homology.</title>
        <authorList>
            <person name="Moolhuijzen P."/>
            <person name="See P.T."/>
            <person name="Shi G."/>
            <person name="Powell H.R."/>
            <person name="Cockram J."/>
            <person name="Jorgensen L.N."/>
            <person name="Benslimane H."/>
            <person name="Strelkov S.E."/>
            <person name="Turner J."/>
            <person name="Liu Z."/>
            <person name="Moffat C.S."/>
        </authorList>
    </citation>
    <scope>NUCLEOTIDE SEQUENCE</scope>
    <source>
        <strain evidence="2">86-124</strain>
    </source>
</reference>
<dbReference type="Proteomes" id="UP000249757">
    <property type="component" value="Unassembled WGS sequence"/>
</dbReference>